<evidence type="ECO:0000313" key="2">
    <source>
        <dbReference type="Proteomes" id="UP000681967"/>
    </source>
</evidence>
<accession>A0A8S2WBN5</accession>
<dbReference type="InterPro" id="IPR032675">
    <property type="entry name" value="LRR_dom_sf"/>
</dbReference>
<dbReference type="PANTHER" id="PTHR47679">
    <property type="entry name" value="PROTEIN TORNADO 1"/>
    <property type="match status" value="1"/>
</dbReference>
<name>A0A8S2WBN5_9BILA</name>
<dbReference type="Proteomes" id="UP000681967">
    <property type="component" value="Unassembled WGS sequence"/>
</dbReference>
<dbReference type="PANTHER" id="PTHR47679:SF2">
    <property type="entry name" value="C-TERMINAL OF ROC (COR) DOMAIN-CONTAINING PROTEIN"/>
    <property type="match status" value="1"/>
</dbReference>
<protein>
    <submittedName>
        <fullName evidence="1">Uncharacterized protein</fullName>
    </submittedName>
</protein>
<dbReference type="AlphaFoldDB" id="A0A8S2WBN5"/>
<evidence type="ECO:0000313" key="1">
    <source>
        <dbReference type="EMBL" id="CAF4436995.1"/>
    </source>
</evidence>
<dbReference type="EMBL" id="CAJOBH010063537">
    <property type="protein sequence ID" value="CAF4436995.1"/>
    <property type="molecule type" value="Genomic_DNA"/>
</dbReference>
<organism evidence="1 2">
    <name type="scientific">Rotaria magnacalcarata</name>
    <dbReference type="NCBI Taxonomy" id="392030"/>
    <lineage>
        <taxon>Eukaryota</taxon>
        <taxon>Metazoa</taxon>
        <taxon>Spiralia</taxon>
        <taxon>Gnathifera</taxon>
        <taxon>Rotifera</taxon>
        <taxon>Eurotatoria</taxon>
        <taxon>Bdelloidea</taxon>
        <taxon>Philodinida</taxon>
        <taxon>Philodinidae</taxon>
        <taxon>Rotaria</taxon>
    </lineage>
</organism>
<dbReference type="Gene3D" id="3.80.10.10">
    <property type="entry name" value="Ribonuclease Inhibitor"/>
    <property type="match status" value="2"/>
</dbReference>
<proteinExistence type="predicted"/>
<reference evidence="1" key="1">
    <citation type="submission" date="2021-02" db="EMBL/GenBank/DDBJ databases">
        <authorList>
            <person name="Nowell W R."/>
        </authorList>
    </citation>
    <scope>NUCLEOTIDE SEQUENCE</scope>
</reference>
<gene>
    <name evidence="1" type="ORF">BYL167_LOCUS33147</name>
</gene>
<feature type="non-terminal residue" evidence="1">
    <location>
        <position position="1"/>
    </location>
</feature>
<dbReference type="SUPFAM" id="SSF52047">
    <property type="entry name" value="RNI-like"/>
    <property type="match status" value="1"/>
</dbReference>
<sequence length="526" mass="61440">MYELHEYTTPRYLFILPARHSDMALINSVRSWFHTHYKLYFLCECSHEPNEMHVAPHEGYSIKTPQEFIVRYAPYLRITIKIAQLLLSLGGLVIPQVGSASTAIKHVLPSKFDNDQYYEDMKNQLKMIDSLINRYDNQHKHPDTSVTGQQKSIGAPLQGADLRELESYLERVDNKRRLGNLYRTVTVDGHVRWVCLQHYDEISFNNEMRKYINDFEAMGGKFDLKTKAAVVIQVNITGKNVKMMCEALTKGFNIVELMFQDCSISEDNLETLLDVIINRSSIRCLHMTNVSIRNFLGAVKYTSAYMVIEFNNQLLKVRLSDVNQDANIPILTQLLQQNKIYKKLDFSASDYLWYEADLRRCLEENRILTGLTVEHLNNIDIINSIFHLKTNTLNQLKLIHETFVINLLRALRDHKSIKSRSLHVQGIQPSGLTETHLIKSLQNDHFIRRLCISASVISRKLTKALVYASKEFNTLKHLEFYNSYIKDEDKTQLQLLYDSERLIQLEFYEQERYNMMFDEASEQPYR</sequence>
<comment type="caution">
    <text evidence="1">The sequence shown here is derived from an EMBL/GenBank/DDBJ whole genome shotgun (WGS) entry which is preliminary data.</text>
</comment>